<dbReference type="PROSITE" id="PS50097">
    <property type="entry name" value="BTB"/>
    <property type="match status" value="1"/>
</dbReference>
<name>A0A7M5TZ45_9CNID</name>
<proteinExistence type="predicted"/>
<dbReference type="Gene3D" id="3.30.710.10">
    <property type="entry name" value="Potassium Channel Kv1.1, Chain A"/>
    <property type="match status" value="1"/>
</dbReference>
<dbReference type="PANTHER" id="PTHR22744:SF17">
    <property type="entry name" value="BTB DOMAIN-CONTAINING PROTEIN"/>
    <property type="match status" value="1"/>
</dbReference>
<accession>A0A7M5TZ45</accession>
<dbReference type="Pfam" id="PF00651">
    <property type="entry name" value="BTB"/>
    <property type="match status" value="1"/>
</dbReference>
<dbReference type="AlphaFoldDB" id="A0A7M5TZ45"/>
<dbReference type="InterPro" id="IPR000210">
    <property type="entry name" value="BTB/POZ_dom"/>
</dbReference>
<dbReference type="Proteomes" id="UP000594262">
    <property type="component" value="Unplaced"/>
</dbReference>
<keyword evidence="4" id="KW-1185">Reference proteome</keyword>
<dbReference type="SUPFAM" id="SSF54695">
    <property type="entry name" value="POZ domain"/>
    <property type="match status" value="1"/>
</dbReference>
<evidence type="ECO:0000313" key="4">
    <source>
        <dbReference type="Proteomes" id="UP000594262"/>
    </source>
</evidence>
<dbReference type="PANTHER" id="PTHR22744">
    <property type="entry name" value="HELIX LOOP HELIX PROTEIN 21-RELATED"/>
    <property type="match status" value="1"/>
</dbReference>
<reference evidence="3" key="1">
    <citation type="submission" date="2021-01" db="UniProtKB">
        <authorList>
            <consortium name="EnsemblMetazoa"/>
        </authorList>
    </citation>
    <scope>IDENTIFICATION</scope>
</reference>
<protein>
    <recommendedName>
        <fullName evidence="2">BTB domain-containing protein</fullName>
    </recommendedName>
</protein>
<feature type="compositionally biased region" description="Basic residues" evidence="1">
    <location>
        <begin position="1"/>
        <end position="13"/>
    </location>
</feature>
<organism evidence="3 4">
    <name type="scientific">Clytia hemisphaerica</name>
    <dbReference type="NCBI Taxonomy" id="252671"/>
    <lineage>
        <taxon>Eukaryota</taxon>
        <taxon>Metazoa</taxon>
        <taxon>Cnidaria</taxon>
        <taxon>Hydrozoa</taxon>
        <taxon>Hydroidolina</taxon>
        <taxon>Leptothecata</taxon>
        <taxon>Obeliida</taxon>
        <taxon>Clytiidae</taxon>
        <taxon>Clytia</taxon>
    </lineage>
</organism>
<feature type="domain" description="BTB" evidence="2">
    <location>
        <begin position="269"/>
        <end position="327"/>
    </location>
</feature>
<sequence length="512" mass="59817">MEFGKTRVKRKPRTTSTSSHDKTLVPNEERKEKLVSLGFDENECDVIIETKDKEVHLPLNFLEMVSNDQNIQMADGKLYIDVFSEKLIKALLFYRQKYYTDNFELENIAEIEELIKVCTTFKLKVFQNYLIARLDKKYIDNAEYLNNDSLLILNIYRKNGFKENVQKMMCKGLGLRSLDQLLLPNYLALDKNLRFELLKDKVMECYKSKCLADNGGLRDLRFIFNFLDLIFYENRVPNLAVKNEFTEPIPFKVPPVDLGSISCKKDAKSCVTLIVENKEIHINSFVLTDNSPVFKAMLNSTFKEGQTQTIELPGKKFEDFVYFLQFLSPLCRRSIKNETDVVILAPLCQEYQIDWLADKIKTFICSPISNTKTILKYLSITETMNFGHGIEESVINLIKEPFQNVHMESEFLRLNQRLQILIARKLLWKIYLVNIDRRKGPLSSIIDHTILSIFDNQQQKYLLETRDKAHCDYVIRKQARPKEKVATSKRIKFDSPRELFSFSSDDDNDNNL</sequence>
<dbReference type="InterPro" id="IPR011333">
    <property type="entry name" value="SKP1/BTB/POZ_sf"/>
</dbReference>
<dbReference type="RefSeq" id="XP_066923572.1">
    <property type="nucleotide sequence ID" value="XM_067067471.1"/>
</dbReference>
<evidence type="ECO:0000256" key="1">
    <source>
        <dbReference type="SAM" id="MobiDB-lite"/>
    </source>
</evidence>
<evidence type="ECO:0000259" key="2">
    <source>
        <dbReference type="PROSITE" id="PS50097"/>
    </source>
</evidence>
<dbReference type="CDD" id="cd01165">
    <property type="entry name" value="BTB_POZ"/>
    <property type="match status" value="1"/>
</dbReference>
<feature type="region of interest" description="Disordered" evidence="1">
    <location>
        <begin position="1"/>
        <end position="25"/>
    </location>
</feature>
<dbReference type="SMART" id="SM00225">
    <property type="entry name" value="BTB"/>
    <property type="match status" value="1"/>
</dbReference>
<dbReference type="OrthoDB" id="5976359at2759"/>
<dbReference type="EnsemblMetazoa" id="CLYHEMT003841.1">
    <property type="protein sequence ID" value="CLYHEMP003841.1"/>
    <property type="gene ID" value="CLYHEMG003841"/>
</dbReference>
<evidence type="ECO:0000313" key="3">
    <source>
        <dbReference type="EnsemblMetazoa" id="CLYHEMP003841.1"/>
    </source>
</evidence>
<dbReference type="GeneID" id="136810882"/>